<organism evidence="3">
    <name type="scientific">Streptomyces sp. R08</name>
    <dbReference type="NCBI Taxonomy" id="3238624"/>
    <lineage>
        <taxon>Bacteria</taxon>
        <taxon>Bacillati</taxon>
        <taxon>Actinomycetota</taxon>
        <taxon>Actinomycetes</taxon>
        <taxon>Kitasatosporales</taxon>
        <taxon>Streptomycetaceae</taxon>
        <taxon>Streptomyces</taxon>
    </lineage>
</organism>
<dbReference type="AlphaFoldDB" id="A0AB39MS41"/>
<dbReference type="InterPro" id="IPR016040">
    <property type="entry name" value="NAD(P)-bd_dom"/>
</dbReference>
<accession>A0AB39MS41</accession>
<dbReference type="Gene3D" id="3.90.25.10">
    <property type="entry name" value="UDP-galactose 4-epimerase, domain 1"/>
    <property type="match status" value="1"/>
</dbReference>
<dbReference type="InterPro" id="IPR036291">
    <property type="entry name" value="NAD(P)-bd_dom_sf"/>
</dbReference>
<gene>
    <name evidence="3" type="ORF">AB5J58_48180</name>
</gene>
<evidence type="ECO:0000256" key="1">
    <source>
        <dbReference type="SAM" id="MobiDB-lite"/>
    </source>
</evidence>
<feature type="region of interest" description="Disordered" evidence="1">
    <location>
        <begin position="282"/>
        <end position="305"/>
    </location>
</feature>
<dbReference type="Pfam" id="PF13460">
    <property type="entry name" value="NAD_binding_10"/>
    <property type="match status" value="1"/>
</dbReference>
<proteinExistence type="predicted"/>
<feature type="compositionally biased region" description="Low complexity" evidence="1">
    <location>
        <begin position="282"/>
        <end position="298"/>
    </location>
</feature>
<dbReference type="Gene3D" id="3.40.50.720">
    <property type="entry name" value="NAD(P)-binding Rossmann-like Domain"/>
    <property type="match status" value="1"/>
</dbReference>
<dbReference type="PANTHER" id="PTHR43162">
    <property type="match status" value="1"/>
</dbReference>
<dbReference type="RefSeq" id="WP_369192785.1">
    <property type="nucleotide sequence ID" value="NZ_CP163431.1"/>
</dbReference>
<dbReference type="InterPro" id="IPR051604">
    <property type="entry name" value="Ergot_Alk_Oxidoreductase"/>
</dbReference>
<feature type="domain" description="NAD(P)-binding" evidence="2">
    <location>
        <begin position="6"/>
        <end position="183"/>
    </location>
</feature>
<reference evidence="3" key="1">
    <citation type="submission" date="2024-07" db="EMBL/GenBank/DDBJ databases">
        <authorList>
            <person name="Yu S.T."/>
        </authorList>
    </citation>
    <scope>NUCLEOTIDE SEQUENCE</scope>
    <source>
        <strain evidence="3">R08</strain>
    </source>
</reference>
<dbReference type="PANTHER" id="PTHR43162:SF1">
    <property type="entry name" value="PRESTALK A DIFFERENTIATION PROTEIN A"/>
    <property type="match status" value="1"/>
</dbReference>
<name>A0AB39MS41_9ACTN</name>
<sequence>MVLVTGATGTVGGEVVRALPARLPAGLGVRVMARDPARAAAMFPGVEAVAGDYTDPPSLASALRGVRTAFLVTARVEGDDDAAFVAAARAAGVRRVVKLSAAAVLDPGADDLITRRQRAGEEVLRGCGLEWTLLRPRAFMSNSLSWAASVRRERTVRALYGSAPNACVDPRDIAEVAARALTEEGHAGHAYTLTGPQAVTAVEQTRELGRLLGIPLRFEELTVAQARTALAARFPPPLVEALLASAERQRAGAKAHVDDTVPTLTGHPARTFHDWARDHIEAFTPAPDPTSTSAPAGTGARRHTP</sequence>
<protein>
    <submittedName>
        <fullName evidence="3">NAD(P)H-binding protein</fullName>
    </submittedName>
</protein>
<evidence type="ECO:0000259" key="2">
    <source>
        <dbReference type="Pfam" id="PF13460"/>
    </source>
</evidence>
<evidence type="ECO:0000313" key="3">
    <source>
        <dbReference type="EMBL" id="XDQ08156.1"/>
    </source>
</evidence>
<dbReference type="SUPFAM" id="SSF51735">
    <property type="entry name" value="NAD(P)-binding Rossmann-fold domains"/>
    <property type="match status" value="1"/>
</dbReference>
<dbReference type="EMBL" id="CP163431">
    <property type="protein sequence ID" value="XDQ08156.1"/>
    <property type="molecule type" value="Genomic_DNA"/>
</dbReference>